<gene>
    <name evidence="1" type="ORF">L2764_24620</name>
</gene>
<accession>A0ABT0LIZ7</accession>
<sequence>MSEMYDQLMGEFGSKVRSLLNFATDTISEAGQKGIELEAQLISKPTKLENITDILKSNLQKEGLLLSEKAVSASGLSDKELKIRMASCNLMPKPPLITSHNELTKSEFNALLQIGLPENVITTPVPASLFPT</sequence>
<dbReference type="Proteomes" id="UP001203423">
    <property type="component" value="Unassembled WGS sequence"/>
</dbReference>
<proteinExistence type="predicted"/>
<keyword evidence="2" id="KW-1185">Reference proteome</keyword>
<protein>
    <submittedName>
        <fullName evidence="1">Uncharacterized protein</fullName>
    </submittedName>
</protein>
<dbReference type="EMBL" id="JAKIKS010000175">
    <property type="protein sequence ID" value="MCL1127569.1"/>
    <property type="molecule type" value="Genomic_DNA"/>
</dbReference>
<evidence type="ECO:0000313" key="1">
    <source>
        <dbReference type="EMBL" id="MCL1127569.1"/>
    </source>
</evidence>
<reference evidence="1 2" key="1">
    <citation type="submission" date="2022-01" db="EMBL/GenBank/DDBJ databases">
        <title>Whole genome-based taxonomy of the Shewanellaceae.</title>
        <authorList>
            <person name="Martin-Rodriguez A.J."/>
        </authorList>
    </citation>
    <scope>NUCLEOTIDE SEQUENCE [LARGE SCALE GENOMIC DNA]</scope>
    <source>
        <strain evidence="1 2">DSM 17177</strain>
    </source>
</reference>
<comment type="caution">
    <text evidence="1">The sequence shown here is derived from an EMBL/GenBank/DDBJ whole genome shotgun (WGS) entry which is preliminary data.</text>
</comment>
<organism evidence="1 2">
    <name type="scientific">Shewanella surugensis</name>
    <dbReference type="NCBI Taxonomy" id="212020"/>
    <lineage>
        <taxon>Bacteria</taxon>
        <taxon>Pseudomonadati</taxon>
        <taxon>Pseudomonadota</taxon>
        <taxon>Gammaproteobacteria</taxon>
        <taxon>Alteromonadales</taxon>
        <taxon>Shewanellaceae</taxon>
        <taxon>Shewanella</taxon>
    </lineage>
</organism>
<evidence type="ECO:0000313" key="2">
    <source>
        <dbReference type="Proteomes" id="UP001203423"/>
    </source>
</evidence>
<name>A0ABT0LIZ7_9GAMM</name>
<dbReference type="RefSeq" id="WP_248943009.1">
    <property type="nucleotide sequence ID" value="NZ_JAKIKS010000175.1"/>
</dbReference>